<dbReference type="Pfam" id="PF00248">
    <property type="entry name" value="Aldo_ket_red"/>
    <property type="match status" value="1"/>
</dbReference>
<feature type="domain" description="NADP-dependent oxidoreductase" evidence="9">
    <location>
        <begin position="78"/>
        <end position="207"/>
    </location>
</feature>
<dbReference type="HOGENOM" id="CLU_055657_1_0_1"/>
<evidence type="ECO:0000256" key="5">
    <source>
        <dbReference type="ARBA" id="ARBA00030406"/>
    </source>
</evidence>
<dbReference type="AlphaFoldDB" id="R7U7R2"/>
<protein>
    <recommendedName>
        <fullName evidence="7">GCS light chain</fullName>
    </recommendedName>
    <alternativeName>
        <fullName evidence="5">Gamma-ECS regulatory subunit</fullName>
    </alternativeName>
    <alternativeName>
        <fullName evidence="8">Gamma-glutamylcysteine synthetase regulatory subunit</fullName>
    </alternativeName>
    <alternativeName>
        <fullName evidence="6">Glutamate--cysteine ligase modifier subunit</fullName>
    </alternativeName>
</protein>
<evidence type="ECO:0000256" key="6">
    <source>
        <dbReference type="ARBA" id="ARBA00031154"/>
    </source>
</evidence>
<dbReference type="InterPro" id="IPR023210">
    <property type="entry name" value="NADP_OxRdtase_dom"/>
</dbReference>
<dbReference type="Proteomes" id="UP000014760">
    <property type="component" value="Unassembled WGS sequence"/>
</dbReference>
<evidence type="ECO:0000256" key="2">
    <source>
        <dbReference type="ARBA" id="ARBA00008612"/>
    </source>
</evidence>
<dbReference type="FunCoup" id="R7U7R2">
    <property type="interactions" value="1297"/>
</dbReference>
<comment type="pathway">
    <text evidence="1">Sulfur metabolism; glutathione biosynthesis; glutathione from L-cysteine and L-glutamate: step 1/2.</text>
</comment>
<sequence>MADEQPSIAPKASSLLCHTGNIVSWNRLKKQMRQTSTEELTDCIKGTLTAWLSDADRTELQYVSSIECLNTKFMEPLSSFPEARGELKVTVKLFLNSLEESAVRDALLKTTEDLGTDYIETVILALPERFRNFEDIQKVYQVLEDYVHKEKIFTLGLADLDKDLLEQTFEGLKTKPKTNQVNLAHCCVVPPELQEYAKENNIQLITHNDAKEILTRETLQELLKGVLTNRDASNWEVDWVVRYSVVIKQRGIIKTKGYIAKATRDLKKKD</sequence>
<name>R7U7R2_CAPTE</name>
<keyword evidence="12" id="KW-1185">Reference proteome</keyword>
<organism evidence="10">
    <name type="scientific">Capitella teleta</name>
    <name type="common">Polychaete worm</name>
    <dbReference type="NCBI Taxonomy" id="283909"/>
    <lineage>
        <taxon>Eukaryota</taxon>
        <taxon>Metazoa</taxon>
        <taxon>Spiralia</taxon>
        <taxon>Lophotrochozoa</taxon>
        <taxon>Annelida</taxon>
        <taxon>Polychaeta</taxon>
        <taxon>Sedentaria</taxon>
        <taxon>Scolecida</taxon>
        <taxon>Capitellidae</taxon>
        <taxon>Capitella</taxon>
    </lineage>
</organism>
<dbReference type="OrthoDB" id="5596051at2759"/>
<dbReference type="InterPro" id="IPR032963">
    <property type="entry name" value="Gclm"/>
</dbReference>
<evidence type="ECO:0000313" key="12">
    <source>
        <dbReference type="Proteomes" id="UP000014760"/>
    </source>
</evidence>
<dbReference type="Gene3D" id="3.20.20.100">
    <property type="entry name" value="NADP-dependent oxidoreductase domain"/>
    <property type="match status" value="1"/>
</dbReference>
<dbReference type="InterPro" id="IPR036812">
    <property type="entry name" value="NAD(P)_OxRdtase_dom_sf"/>
</dbReference>
<dbReference type="PANTHER" id="PTHR13295">
    <property type="entry name" value="GLUTAMATE CYSTEINE LIGASE REGULATORY SUBUNIT"/>
    <property type="match status" value="1"/>
</dbReference>
<evidence type="ECO:0000256" key="7">
    <source>
        <dbReference type="ARBA" id="ARBA00031732"/>
    </source>
</evidence>
<evidence type="ECO:0000313" key="11">
    <source>
        <dbReference type="EnsemblMetazoa" id="CapteP218747"/>
    </source>
</evidence>
<evidence type="ECO:0000256" key="4">
    <source>
        <dbReference type="ARBA" id="ARBA00022684"/>
    </source>
</evidence>
<comment type="similarity">
    <text evidence="2">Belongs to the aldo/keto reductase family. Glutamate--cysteine ligase light chain subfamily.</text>
</comment>
<evidence type="ECO:0000256" key="8">
    <source>
        <dbReference type="ARBA" id="ARBA00032926"/>
    </source>
</evidence>
<proteinExistence type="inferred from homology"/>
<evidence type="ECO:0000313" key="10">
    <source>
        <dbReference type="EMBL" id="ELT99711.1"/>
    </source>
</evidence>
<dbReference type="EMBL" id="AMQN01009906">
    <property type="status" value="NOT_ANNOTATED_CDS"/>
    <property type="molecule type" value="Genomic_DNA"/>
</dbReference>
<dbReference type="GO" id="GO:0017109">
    <property type="term" value="C:glutamate-cysteine ligase complex"/>
    <property type="evidence" value="ECO:0007669"/>
    <property type="project" value="TreeGrafter"/>
</dbReference>
<dbReference type="GO" id="GO:0006750">
    <property type="term" value="P:glutathione biosynthetic process"/>
    <property type="evidence" value="ECO:0007669"/>
    <property type="project" value="UniProtKB-UniPathway"/>
</dbReference>
<reference evidence="10 12" key="2">
    <citation type="journal article" date="2013" name="Nature">
        <title>Insights into bilaterian evolution from three spiralian genomes.</title>
        <authorList>
            <person name="Simakov O."/>
            <person name="Marletaz F."/>
            <person name="Cho S.J."/>
            <person name="Edsinger-Gonzales E."/>
            <person name="Havlak P."/>
            <person name="Hellsten U."/>
            <person name="Kuo D.H."/>
            <person name="Larsson T."/>
            <person name="Lv J."/>
            <person name="Arendt D."/>
            <person name="Savage R."/>
            <person name="Osoegawa K."/>
            <person name="de Jong P."/>
            <person name="Grimwood J."/>
            <person name="Chapman J.A."/>
            <person name="Shapiro H."/>
            <person name="Aerts A."/>
            <person name="Otillar R.P."/>
            <person name="Terry A.Y."/>
            <person name="Boore J.L."/>
            <person name="Grigoriev I.V."/>
            <person name="Lindberg D.R."/>
            <person name="Seaver E.C."/>
            <person name="Weisblat D.A."/>
            <person name="Putnam N.H."/>
            <person name="Rokhsar D.S."/>
        </authorList>
    </citation>
    <scope>NUCLEOTIDE SEQUENCE</scope>
    <source>
        <strain evidence="10 12">I ESC-2004</strain>
    </source>
</reference>
<evidence type="ECO:0000256" key="3">
    <source>
        <dbReference type="ARBA" id="ARBA00011532"/>
    </source>
</evidence>
<reference evidence="12" key="1">
    <citation type="submission" date="2012-12" db="EMBL/GenBank/DDBJ databases">
        <authorList>
            <person name="Hellsten U."/>
            <person name="Grimwood J."/>
            <person name="Chapman J.A."/>
            <person name="Shapiro H."/>
            <person name="Aerts A."/>
            <person name="Otillar R.P."/>
            <person name="Terry A.Y."/>
            <person name="Boore J.L."/>
            <person name="Simakov O."/>
            <person name="Marletaz F."/>
            <person name="Cho S.-J."/>
            <person name="Edsinger-Gonzales E."/>
            <person name="Havlak P."/>
            <person name="Kuo D.-H."/>
            <person name="Larsson T."/>
            <person name="Lv J."/>
            <person name="Arendt D."/>
            <person name="Savage R."/>
            <person name="Osoegawa K."/>
            <person name="de Jong P."/>
            <person name="Lindberg D.R."/>
            <person name="Seaver E.C."/>
            <person name="Weisblat D.A."/>
            <person name="Putnam N.H."/>
            <person name="Grigoriev I.V."/>
            <person name="Rokhsar D.S."/>
        </authorList>
    </citation>
    <scope>NUCLEOTIDE SEQUENCE</scope>
    <source>
        <strain evidence="12">I ESC-2004</strain>
    </source>
</reference>
<dbReference type="OMA" id="NNLDWCA"/>
<dbReference type="SUPFAM" id="SSF51430">
    <property type="entry name" value="NAD(P)-linked oxidoreductase"/>
    <property type="match status" value="1"/>
</dbReference>
<evidence type="ECO:0000259" key="9">
    <source>
        <dbReference type="Pfam" id="PF00248"/>
    </source>
</evidence>
<dbReference type="GO" id="GO:0035226">
    <property type="term" value="F:glutamate-cysteine ligase catalytic subunit binding"/>
    <property type="evidence" value="ECO:0007669"/>
    <property type="project" value="InterPro"/>
</dbReference>
<dbReference type="STRING" id="283909.R7U7R2"/>
<evidence type="ECO:0000256" key="1">
    <source>
        <dbReference type="ARBA" id="ARBA00005006"/>
    </source>
</evidence>
<dbReference type="EnsemblMetazoa" id="CapteT218747">
    <property type="protein sequence ID" value="CapteP218747"/>
    <property type="gene ID" value="CapteG218747"/>
</dbReference>
<gene>
    <name evidence="10" type="ORF">CAPTEDRAFT_218747</name>
</gene>
<comment type="subunit">
    <text evidence="3">Heterodimer of a catalytic heavy chain and a regulatory light chain.</text>
</comment>
<accession>R7U7R2</accession>
<dbReference type="PANTHER" id="PTHR13295:SF4">
    <property type="entry name" value="GLUTAMATE--CYSTEINE LIGASE REGULATORY SUBUNIT"/>
    <property type="match status" value="1"/>
</dbReference>
<dbReference type="UniPathway" id="UPA00142">
    <property type="reaction ID" value="UER00209"/>
</dbReference>
<dbReference type="GO" id="GO:0030234">
    <property type="term" value="F:enzyme regulator activity"/>
    <property type="evidence" value="ECO:0007669"/>
    <property type="project" value="TreeGrafter"/>
</dbReference>
<dbReference type="EMBL" id="KB306576">
    <property type="protein sequence ID" value="ELT99711.1"/>
    <property type="molecule type" value="Genomic_DNA"/>
</dbReference>
<reference evidence="11" key="3">
    <citation type="submission" date="2015-06" db="UniProtKB">
        <authorList>
            <consortium name="EnsemblMetazoa"/>
        </authorList>
    </citation>
    <scope>IDENTIFICATION</scope>
</reference>
<keyword evidence="4" id="KW-0317">Glutathione biosynthesis</keyword>